<dbReference type="InterPro" id="IPR020449">
    <property type="entry name" value="Tscrpt_reg_AraC-type_HTH"/>
</dbReference>
<dbReference type="SUPFAM" id="SSF46689">
    <property type="entry name" value="Homeodomain-like"/>
    <property type="match status" value="2"/>
</dbReference>
<dbReference type="EMBL" id="JAPDHZ010000003">
    <property type="protein sequence ID" value="MDG0792468.1"/>
    <property type="molecule type" value="Genomic_DNA"/>
</dbReference>
<dbReference type="PROSITE" id="PS00041">
    <property type="entry name" value="HTH_ARAC_FAMILY_1"/>
    <property type="match status" value="1"/>
</dbReference>
<dbReference type="SUPFAM" id="SSF51215">
    <property type="entry name" value="Regulatory protein AraC"/>
    <property type="match status" value="1"/>
</dbReference>
<dbReference type="SMART" id="SM00342">
    <property type="entry name" value="HTH_ARAC"/>
    <property type="match status" value="1"/>
</dbReference>
<evidence type="ECO:0000256" key="3">
    <source>
        <dbReference type="ARBA" id="ARBA00023163"/>
    </source>
</evidence>
<evidence type="ECO:0000313" key="6">
    <source>
        <dbReference type="Proteomes" id="UP001153387"/>
    </source>
</evidence>
<protein>
    <submittedName>
        <fullName evidence="5">AraC family transcriptional regulator</fullName>
    </submittedName>
</protein>
<sequence length="274" mass="30839">MRSKMLFCRTDRTSLLPVYVTSIGYWEHQPETEREDGFPDYQLHQTIRGAGEYIVEGRTIRVGPGEAFVLYPGVRHSYRPVSKPWEMAWVAFSGREAGALLHYAGWRASGGGRLAEGGLLGPFEAMLEGDSLSYEANLERSHGLYALLLELGRMQTAGNREQDLNRMKPIVAYIEDNLHRALSLGELAEAAGVSPQYLCRLFQKTVQMRPLQYVNLQRIGRAKQLMFGAPGRRMHEVARDVGFDNASYFGAVFKKATGFSPEQFRRLYGLPGND</sequence>
<dbReference type="AlphaFoldDB" id="A0A9X4QN51"/>
<comment type="caution">
    <text evidence="5">The sequence shown here is derived from an EMBL/GenBank/DDBJ whole genome shotgun (WGS) entry which is preliminary data.</text>
</comment>
<dbReference type="GO" id="GO:0003700">
    <property type="term" value="F:DNA-binding transcription factor activity"/>
    <property type="evidence" value="ECO:0007669"/>
    <property type="project" value="InterPro"/>
</dbReference>
<dbReference type="Pfam" id="PF02311">
    <property type="entry name" value="AraC_binding"/>
    <property type="match status" value="1"/>
</dbReference>
<dbReference type="GO" id="GO:0043565">
    <property type="term" value="F:sequence-specific DNA binding"/>
    <property type="evidence" value="ECO:0007669"/>
    <property type="project" value="InterPro"/>
</dbReference>
<keyword evidence="3" id="KW-0804">Transcription</keyword>
<organism evidence="5 6">
    <name type="scientific">Cohnella ginsengisoli</name>
    <dbReference type="NCBI Taxonomy" id="425004"/>
    <lineage>
        <taxon>Bacteria</taxon>
        <taxon>Bacillati</taxon>
        <taxon>Bacillota</taxon>
        <taxon>Bacilli</taxon>
        <taxon>Bacillales</taxon>
        <taxon>Paenibacillaceae</taxon>
        <taxon>Cohnella</taxon>
    </lineage>
</organism>
<keyword evidence="2" id="KW-0238">DNA-binding</keyword>
<dbReference type="InterPro" id="IPR018062">
    <property type="entry name" value="HTH_AraC-typ_CS"/>
</dbReference>
<evidence type="ECO:0000313" key="5">
    <source>
        <dbReference type="EMBL" id="MDG0792468.1"/>
    </source>
</evidence>
<dbReference type="PANTHER" id="PTHR43280">
    <property type="entry name" value="ARAC-FAMILY TRANSCRIPTIONAL REGULATOR"/>
    <property type="match status" value="1"/>
</dbReference>
<keyword evidence="1" id="KW-0805">Transcription regulation</keyword>
<dbReference type="Proteomes" id="UP001153387">
    <property type="component" value="Unassembled WGS sequence"/>
</dbReference>
<dbReference type="PROSITE" id="PS01124">
    <property type="entry name" value="HTH_ARAC_FAMILY_2"/>
    <property type="match status" value="1"/>
</dbReference>
<dbReference type="InterPro" id="IPR009057">
    <property type="entry name" value="Homeodomain-like_sf"/>
</dbReference>
<proteinExistence type="predicted"/>
<evidence type="ECO:0000256" key="2">
    <source>
        <dbReference type="ARBA" id="ARBA00023125"/>
    </source>
</evidence>
<dbReference type="RefSeq" id="WP_277566266.1">
    <property type="nucleotide sequence ID" value="NZ_JAPDHZ010000003.1"/>
</dbReference>
<dbReference type="InterPro" id="IPR003313">
    <property type="entry name" value="AraC-bd"/>
</dbReference>
<name>A0A9X4QN51_9BACL</name>
<dbReference type="PANTHER" id="PTHR43280:SF2">
    <property type="entry name" value="HTH-TYPE TRANSCRIPTIONAL REGULATOR EXSA"/>
    <property type="match status" value="1"/>
</dbReference>
<dbReference type="InterPro" id="IPR018060">
    <property type="entry name" value="HTH_AraC"/>
</dbReference>
<dbReference type="InterPro" id="IPR037923">
    <property type="entry name" value="HTH-like"/>
</dbReference>
<evidence type="ECO:0000256" key="1">
    <source>
        <dbReference type="ARBA" id="ARBA00023015"/>
    </source>
</evidence>
<dbReference type="Gene3D" id="1.10.10.60">
    <property type="entry name" value="Homeodomain-like"/>
    <property type="match status" value="2"/>
</dbReference>
<gene>
    <name evidence="5" type="ORF">OMP38_17480</name>
</gene>
<feature type="domain" description="HTH araC/xylS-type" evidence="4">
    <location>
        <begin position="168"/>
        <end position="267"/>
    </location>
</feature>
<dbReference type="Pfam" id="PF12833">
    <property type="entry name" value="HTH_18"/>
    <property type="match status" value="1"/>
</dbReference>
<keyword evidence="6" id="KW-1185">Reference proteome</keyword>
<dbReference type="Gene3D" id="2.60.120.280">
    <property type="entry name" value="Regulatory protein AraC"/>
    <property type="match status" value="1"/>
</dbReference>
<evidence type="ECO:0000259" key="4">
    <source>
        <dbReference type="PROSITE" id="PS01124"/>
    </source>
</evidence>
<dbReference type="PRINTS" id="PR00032">
    <property type="entry name" value="HTHARAC"/>
</dbReference>
<accession>A0A9X4QN51</accession>
<reference evidence="5 6" key="1">
    <citation type="submission" date="2022-10" db="EMBL/GenBank/DDBJ databases">
        <title>Comparative genomic analysis of Cohnella hashimotonis sp. nov., isolated from the International Space Station.</title>
        <authorList>
            <person name="Simpson A."/>
            <person name="Venkateswaran K."/>
        </authorList>
    </citation>
    <scope>NUCLEOTIDE SEQUENCE [LARGE SCALE GENOMIC DNA]</scope>
    <source>
        <strain evidence="5 6">DSM 18997</strain>
    </source>
</reference>